<dbReference type="EMBL" id="KQ430648">
    <property type="protein sequence ID" value="KOF63849.1"/>
    <property type="molecule type" value="Genomic_DNA"/>
</dbReference>
<organism evidence="1">
    <name type="scientific">Octopus bimaculoides</name>
    <name type="common">California two-spotted octopus</name>
    <dbReference type="NCBI Taxonomy" id="37653"/>
    <lineage>
        <taxon>Eukaryota</taxon>
        <taxon>Metazoa</taxon>
        <taxon>Spiralia</taxon>
        <taxon>Lophotrochozoa</taxon>
        <taxon>Mollusca</taxon>
        <taxon>Cephalopoda</taxon>
        <taxon>Coleoidea</taxon>
        <taxon>Octopodiformes</taxon>
        <taxon>Octopoda</taxon>
        <taxon>Incirrata</taxon>
        <taxon>Octopodidae</taxon>
        <taxon>Octopus</taxon>
    </lineage>
</organism>
<protein>
    <submittedName>
        <fullName evidence="1">Uncharacterized protein</fullName>
    </submittedName>
</protein>
<dbReference type="AlphaFoldDB" id="A0A0L8FIT8"/>
<proteinExistence type="predicted"/>
<accession>A0A0L8FIT8</accession>
<gene>
    <name evidence="1" type="ORF">OCBIM_22018321mg</name>
</gene>
<name>A0A0L8FIT8_OCTBM</name>
<evidence type="ECO:0000313" key="1">
    <source>
        <dbReference type="EMBL" id="KOF63849.1"/>
    </source>
</evidence>
<reference evidence="1" key="1">
    <citation type="submission" date="2015-07" db="EMBL/GenBank/DDBJ databases">
        <title>MeaNS - Measles Nucleotide Surveillance Program.</title>
        <authorList>
            <person name="Tran T."/>
            <person name="Druce J."/>
        </authorList>
    </citation>
    <scope>NUCLEOTIDE SEQUENCE</scope>
    <source>
        <strain evidence="1">UCB-OBI-ISO-001</strain>
        <tissue evidence="1">Gonad</tissue>
    </source>
</reference>
<sequence>MKLTSLERSMEFDQDKCSELLVLPSFNMSILPTNFCSFDVGINISADTTTRKILQLVL</sequence>